<feature type="non-terminal residue" evidence="2">
    <location>
        <position position="44"/>
    </location>
</feature>
<dbReference type="AlphaFoldDB" id="A0A699KGY8"/>
<name>A0A699KGY8_TANCI</name>
<comment type="caution">
    <text evidence="2">The sequence shown here is derived from an EMBL/GenBank/DDBJ whole genome shotgun (WGS) entry which is preliminary data.</text>
</comment>
<accession>A0A699KGY8</accession>
<protein>
    <submittedName>
        <fullName evidence="2">Uncharacterized protein</fullName>
    </submittedName>
</protein>
<feature type="chain" id="PRO_5025633155" evidence="1">
    <location>
        <begin position="21"/>
        <end position="44"/>
    </location>
</feature>
<evidence type="ECO:0000313" key="2">
    <source>
        <dbReference type="EMBL" id="GFA89556.1"/>
    </source>
</evidence>
<feature type="signal peptide" evidence="1">
    <location>
        <begin position="1"/>
        <end position="20"/>
    </location>
</feature>
<reference evidence="2" key="1">
    <citation type="journal article" date="2019" name="Sci. Rep.">
        <title>Draft genome of Tanacetum cinerariifolium, the natural source of mosquito coil.</title>
        <authorList>
            <person name="Yamashiro T."/>
            <person name="Shiraishi A."/>
            <person name="Satake H."/>
            <person name="Nakayama K."/>
        </authorList>
    </citation>
    <scope>NUCLEOTIDE SEQUENCE</scope>
</reference>
<sequence>MVTRWRWCGVVVELVAVVTWRRRLDAWCNVVEEMAVVVGWWSQR</sequence>
<organism evidence="2">
    <name type="scientific">Tanacetum cinerariifolium</name>
    <name type="common">Dalmatian daisy</name>
    <name type="synonym">Chrysanthemum cinerariifolium</name>
    <dbReference type="NCBI Taxonomy" id="118510"/>
    <lineage>
        <taxon>Eukaryota</taxon>
        <taxon>Viridiplantae</taxon>
        <taxon>Streptophyta</taxon>
        <taxon>Embryophyta</taxon>
        <taxon>Tracheophyta</taxon>
        <taxon>Spermatophyta</taxon>
        <taxon>Magnoliopsida</taxon>
        <taxon>eudicotyledons</taxon>
        <taxon>Gunneridae</taxon>
        <taxon>Pentapetalae</taxon>
        <taxon>asterids</taxon>
        <taxon>campanulids</taxon>
        <taxon>Asterales</taxon>
        <taxon>Asteraceae</taxon>
        <taxon>Asteroideae</taxon>
        <taxon>Anthemideae</taxon>
        <taxon>Anthemidinae</taxon>
        <taxon>Tanacetum</taxon>
    </lineage>
</organism>
<keyword evidence="1" id="KW-0732">Signal</keyword>
<dbReference type="EMBL" id="BKCJ010509382">
    <property type="protein sequence ID" value="GFA89556.1"/>
    <property type="molecule type" value="Genomic_DNA"/>
</dbReference>
<gene>
    <name evidence="2" type="ORF">Tci_661528</name>
</gene>
<proteinExistence type="predicted"/>
<evidence type="ECO:0000256" key="1">
    <source>
        <dbReference type="SAM" id="SignalP"/>
    </source>
</evidence>